<dbReference type="Pfam" id="PF00057">
    <property type="entry name" value="Ldl_recept_a"/>
    <property type="match status" value="1"/>
</dbReference>
<feature type="region of interest" description="Disordered" evidence="8">
    <location>
        <begin position="149"/>
        <end position="247"/>
    </location>
</feature>
<evidence type="ECO:0000256" key="2">
    <source>
        <dbReference type="ARBA" id="ARBA00022692"/>
    </source>
</evidence>
<sequence>MDFNEEINVCSKLFYEISQEDFVEEAFKWLPVPHAETPRMLRRGPQGWRMSGRTRTARHDDIFGRQVGPFGGDVKGHKKVYQALKMVSFVAEIDNDLVFDEDYQTLNGHELHSSSHQSDINKPSDNVHFLQKLIRPVRNAFLDFLWPSAESSSSTSAKTEEVTKERTRRDTESTRGSTSESDNKLTSSAKQKKVKKATNTDDPPDTELGNDRGDIDDDEPEGEDTEDPEESSSGNSPPSFSSTSEASLKPAEKTYFRLIIYFYVPYSKQLSVKSSSEFQQIAKELSSAIDTILKAPDFAKSSVVGITNTKNESISKALIDLETSGFDSEDEIENPIRSRLATNNDNLGSLHIIPDQLRVILMESTELKKCPDDQLSCDIPTFCFRVSARCDHQTNCYDKSDEKDCPGIDESEILDLVKACPLDNAEICPQGIRFICPLEFCDGKPDCPDGTDETDERCSLNCTSDQFKCNGRCFPISIRCNGQVDCPDGSDEDCERPTSSEPPIIPDVPSSTSSSTTESITTPLNSPTPEPPTSSVVLPSQNNCKPWDRSELFDLLCHEQMIAVEEFDSRL</sequence>
<evidence type="ECO:0000256" key="5">
    <source>
        <dbReference type="ARBA" id="ARBA00023136"/>
    </source>
</evidence>
<evidence type="ECO:0000256" key="3">
    <source>
        <dbReference type="ARBA" id="ARBA00022737"/>
    </source>
</evidence>
<dbReference type="InterPro" id="IPR002172">
    <property type="entry name" value="LDrepeatLR_classA_rpt"/>
</dbReference>
<dbReference type="CDD" id="cd00112">
    <property type="entry name" value="LDLa"/>
    <property type="match status" value="2"/>
</dbReference>
<protein>
    <recommendedName>
        <fullName evidence="9">SEA domain-containing protein</fullName>
    </recommendedName>
</protein>
<dbReference type="SMART" id="SM00192">
    <property type="entry name" value="LDLa"/>
    <property type="match status" value="3"/>
</dbReference>
<keyword evidence="5" id="KW-0472">Membrane</keyword>
<comment type="subcellular location">
    <subcellularLocation>
        <location evidence="1">Membrane</location>
        <topology evidence="1">Single-pass membrane protein</topology>
    </subcellularLocation>
</comment>
<evidence type="ECO:0000259" key="9">
    <source>
        <dbReference type="PROSITE" id="PS50024"/>
    </source>
</evidence>
<dbReference type="InterPro" id="IPR036364">
    <property type="entry name" value="SEA_dom_sf"/>
</dbReference>
<dbReference type="EMBL" id="JBBCAQ010000007">
    <property type="protein sequence ID" value="KAK7602794.1"/>
    <property type="molecule type" value="Genomic_DNA"/>
</dbReference>
<dbReference type="Proteomes" id="UP001367676">
    <property type="component" value="Unassembled WGS sequence"/>
</dbReference>
<comment type="caution">
    <text evidence="7">Lacks conserved residue(s) required for the propagation of feature annotation.</text>
</comment>
<dbReference type="SUPFAM" id="SSF82671">
    <property type="entry name" value="SEA domain"/>
    <property type="match status" value="1"/>
</dbReference>
<comment type="caution">
    <text evidence="10">The sequence shown here is derived from an EMBL/GenBank/DDBJ whole genome shotgun (WGS) entry which is preliminary data.</text>
</comment>
<organism evidence="10 11">
    <name type="scientific">Parthenolecanium corni</name>
    <dbReference type="NCBI Taxonomy" id="536013"/>
    <lineage>
        <taxon>Eukaryota</taxon>
        <taxon>Metazoa</taxon>
        <taxon>Ecdysozoa</taxon>
        <taxon>Arthropoda</taxon>
        <taxon>Hexapoda</taxon>
        <taxon>Insecta</taxon>
        <taxon>Pterygota</taxon>
        <taxon>Neoptera</taxon>
        <taxon>Paraneoptera</taxon>
        <taxon>Hemiptera</taxon>
        <taxon>Sternorrhyncha</taxon>
        <taxon>Coccoidea</taxon>
        <taxon>Coccidae</taxon>
        <taxon>Parthenolecanium</taxon>
    </lineage>
</organism>
<evidence type="ECO:0000256" key="7">
    <source>
        <dbReference type="PROSITE-ProRule" id="PRU00124"/>
    </source>
</evidence>
<keyword evidence="3" id="KW-0677">Repeat</keyword>
<dbReference type="PROSITE" id="PS50024">
    <property type="entry name" value="SEA"/>
    <property type="match status" value="1"/>
</dbReference>
<feature type="domain" description="SEA" evidence="9">
    <location>
        <begin position="250"/>
        <end position="364"/>
    </location>
</feature>
<feature type="compositionally biased region" description="Low complexity" evidence="8">
    <location>
        <begin position="231"/>
        <end position="247"/>
    </location>
</feature>
<proteinExistence type="predicted"/>
<name>A0AAN9Y915_9HEMI</name>
<dbReference type="AlphaFoldDB" id="A0AAN9Y915"/>
<evidence type="ECO:0000256" key="1">
    <source>
        <dbReference type="ARBA" id="ARBA00004167"/>
    </source>
</evidence>
<feature type="disulfide bond" evidence="7">
    <location>
        <begin position="390"/>
        <end position="405"/>
    </location>
</feature>
<evidence type="ECO:0000256" key="6">
    <source>
        <dbReference type="ARBA" id="ARBA00023157"/>
    </source>
</evidence>
<keyword evidence="4" id="KW-1133">Transmembrane helix</keyword>
<feature type="compositionally biased region" description="Acidic residues" evidence="8">
    <location>
        <begin position="214"/>
        <end position="230"/>
    </location>
</feature>
<dbReference type="InterPro" id="IPR036055">
    <property type="entry name" value="LDL_receptor-like_sf"/>
</dbReference>
<keyword evidence="11" id="KW-1185">Reference proteome</keyword>
<keyword evidence="2" id="KW-0812">Transmembrane</keyword>
<dbReference type="InterPro" id="IPR000082">
    <property type="entry name" value="SEA_dom"/>
</dbReference>
<evidence type="ECO:0000256" key="4">
    <source>
        <dbReference type="ARBA" id="ARBA00022989"/>
    </source>
</evidence>
<gene>
    <name evidence="10" type="ORF">V9T40_006768</name>
</gene>
<keyword evidence="6 7" id="KW-1015">Disulfide bond</keyword>
<dbReference type="PROSITE" id="PS50068">
    <property type="entry name" value="LDLRA_2"/>
    <property type="match status" value="3"/>
</dbReference>
<dbReference type="PRINTS" id="PR00261">
    <property type="entry name" value="LDLRECEPTOR"/>
</dbReference>
<feature type="compositionally biased region" description="Low complexity" evidence="8">
    <location>
        <begin position="507"/>
        <end position="525"/>
    </location>
</feature>
<evidence type="ECO:0000313" key="11">
    <source>
        <dbReference type="Proteomes" id="UP001367676"/>
    </source>
</evidence>
<feature type="region of interest" description="Disordered" evidence="8">
    <location>
        <begin position="491"/>
        <end position="540"/>
    </location>
</feature>
<evidence type="ECO:0000256" key="8">
    <source>
        <dbReference type="SAM" id="MobiDB-lite"/>
    </source>
</evidence>
<dbReference type="Gene3D" id="4.10.400.10">
    <property type="entry name" value="Low-density Lipoprotein Receptor"/>
    <property type="match status" value="2"/>
</dbReference>
<dbReference type="SUPFAM" id="SSF57424">
    <property type="entry name" value="LDL receptor-like module"/>
    <property type="match status" value="2"/>
</dbReference>
<accession>A0AAN9Y915</accession>
<feature type="compositionally biased region" description="Basic and acidic residues" evidence="8">
    <location>
        <begin position="158"/>
        <end position="173"/>
    </location>
</feature>
<dbReference type="GO" id="GO:0005886">
    <property type="term" value="C:plasma membrane"/>
    <property type="evidence" value="ECO:0007669"/>
    <property type="project" value="TreeGrafter"/>
</dbReference>
<dbReference type="GO" id="GO:0016192">
    <property type="term" value="P:vesicle-mediated transport"/>
    <property type="evidence" value="ECO:0007669"/>
    <property type="project" value="UniProtKB-ARBA"/>
</dbReference>
<evidence type="ECO:0000313" key="10">
    <source>
        <dbReference type="EMBL" id="KAK7602794.1"/>
    </source>
</evidence>
<reference evidence="10 11" key="1">
    <citation type="submission" date="2024-03" db="EMBL/GenBank/DDBJ databases">
        <title>Adaptation during the transition from Ophiocordyceps entomopathogen to insect associate is accompanied by gene loss and intensified selection.</title>
        <authorList>
            <person name="Ward C.M."/>
            <person name="Onetto C.A."/>
            <person name="Borneman A.R."/>
        </authorList>
    </citation>
    <scope>NUCLEOTIDE SEQUENCE [LARGE SCALE GENOMIC DNA]</scope>
    <source>
        <strain evidence="10">AWRI1</strain>
        <tissue evidence="10">Single Adult Female</tissue>
    </source>
</reference>
<dbReference type="InterPro" id="IPR050685">
    <property type="entry name" value="LDLR"/>
</dbReference>
<dbReference type="PANTHER" id="PTHR24270">
    <property type="entry name" value="LOW-DENSITY LIPOPROTEIN RECEPTOR-RELATED"/>
    <property type="match status" value="1"/>
</dbReference>
<feature type="compositionally biased region" description="Polar residues" evidence="8">
    <location>
        <begin position="174"/>
        <end position="189"/>
    </location>
</feature>